<evidence type="ECO:0000256" key="3">
    <source>
        <dbReference type="ARBA" id="ARBA00022801"/>
    </source>
</evidence>
<keyword evidence="7" id="KW-1185">Reference proteome</keyword>
<evidence type="ECO:0000256" key="4">
    <source>
        <dbReference type="SAM" id="MobiDB-lite"/>
    </source>
</evidence>
<dbReference type="GO" id="GO:0006508">
    <property type="term" value="P:proteolysis"/>
    <property type="evidence" value="ECO:0007669"/>
    <property type="project" value="UniProtKB-KW"/>
</dbReference>
<feature type="region of interest" description="Disordered" evidence="4">
    <location>
        <begin position="160"/>
        <end position="180"/>
    </location>
</feature>
<dbReference type="Pfam" id="PF04586">
    <property type="entry name" value="Peptidase_S78"/>
    <property type="match status" value="1"/>
</dbReference>
<proteinExistence type="predicted"/>
<keyword evidence="2" id="KW-0645">Protease</keyword>
<keyword evidence="1" id="KW-1188">Viral release from host cell</keyword>
<sequence>MAEKAMDRRQEKRVDLALEDVSGDGRFSGYASLFGTMDLGRDIIEPGAFARSLASRGPGEVRMLYQHDPEQPIGRWTTIREDTRGLHVEGRLALGVTRAREVHELMKSGALDGLSIGFQTVKSRADRKTGARRILAADLWEISVVTFPMQPGARVTQVKQASARRDPQAGPQSAIRRATRSIAPLAGSRSGADRILIAMRMLRDAGRRAPRTRSCSASAFD</sequence>
<protein>
    <recommendedName>
        <fullName evidence="5">Prohead serine protease domain-containing protein</fullName>
    </recommendedName>
</protein>
<keyword evidence="3" id="KW-0378">Hydrolase</keyword>
<dbReference type="SUPFAM" id="SSF50789">
    <property type="entry name" value="Herpes virus serine proteinase, assemblin"/>
    <property type="match status" value="1"/>
</dbReference>
<evidence type="ECO:0000313" key="7">
    <source>
        <dbReference type="Proteomes" id="UP000246352"/>
    </source>
</evidence>
<dbReference type="InterPro" id="IPR006433">
    <property type="entry name" value="Prohead_protease"/>
</dbReference>
<gene>
    <name evidence="6" type="ORF">DFR52_102879</name>
</gene>
<evidence type="ECO:0000256" key="1">
    <source>
        <dbReference type="ARBA" id="ARBA00022612"/>
    </source>
</evidence>
<name>A0A317PPJ3_9HYPH</name>
<dbReference type="InterPro" id="IPR054613">
    <property type="entry name" value="Peptidase_S78_dom"/>
</dbReference>
<dbReference type="Proteomes" id="UP000246352">
    <property type="component" value="Unassembled WGS sequence"/>
</dbReference>
<dbReference type="AlphaFoldDB" id="A0A317PPJ3"/>
<reference evidence="6 7" key="1">
    <citation type="submission" date="2018-05" db="EMBL/GenBank/DDBJ databases">
        <title>Genomic Encyclopedia of Type Strains, Phase IV (KMG-IV): sequencing the most valuable type-strain genomes for metagenomic binning, comparative biology and taxonomic classification.</title>
        <authorList>
            <person name="Goeker M."/>
        </authorList>
    </citation>
    <scope>NUCLEOTIDE SEQUENCE [LARGE SCALE GENOMIC DNA]</scope>
    <source>
        <strain evidence="6 7">DSM 16791</strain>
    </source>
</reference>
<dbReference type="EMBL" id="QGTR01000002">
    <property type="protein sequence ID" value="PWW02211.1"/>
    <property type="molecule type" value="Genomic_DNA"/>
</dbReference>
<feature type="domain" description="Prohead serine protease" evidence="5">
    <location>
        <begin position="24"/>
        <end position="159"/>
    </location>
</feature>
<evidence type="ECO:0000256" key="2">
    <source>
        <dbReference type="ARBA" id="ARBA00022670"/>
    </source>
</evidence>
<dbReference type="NCBIfam" id="TIGR01543">
    <property type="entry name" value="proheadase_HK97"/>
    <property type="match status" value="1"/>
</dbReference>
<dbReference type="GO" id="GO:0008233">
    <property type="term" value="F:peptidase activity"/>
    <property type="evidence" value="ECO:0007669"/>
    <property type="project" value="UniProtKB-KW"/>
</dbReference>
<organism evidence="6 7">
    <name type="scientific">Hoeflea marina</name>
    <dbReference type="NCBI Taxonomy" id="274592"/>
    <lineage>
        <taxon>Bacteria</taxon>
        <taxon>Pseudomonadati</taxon>
        <taxon>Pseudomonadota</taxon>
        <taxon>Alphaproteobacteria</taxon>
        <taxon>Hyphomicrobiales</taxon>
        <taxon>Rhizobiaceae</taxon>
        <taxon>Hoeflea</taxon>
    </lineage>
</organism>
<evidence type="ECO:0000259" key="5">
    <source>
        <dbReference type="Pfam" id="PF04586"/>
    </source>
</evidence>
<comment type="caution">
    <text evidence="6">The sequence shown here is derived from an EMBL/GenBank/DDBJ whole genome shotgun (WGS) entry which is preliminary data.</text>
</comment>
<accession>A0A317PPJ3</accession>
<evidence type="ECO:0000313" key="6">
    <source>
        <dbReference type="EMBL" id="PWW02211.1"/>
    </source>
</evidence>